<evidence type="ECO:0000256" key="1">
    <source>
        <dbReference type="ARBA" id="ARBA00004123"/>
    </source>
</evidence>
<keyword evidence="6" id="KW-1185">Reference proteome</keyword>
<dbReference type="PANTHER" id="PTHR13405:SF11">
    <property type="entry name" value="NUCLEAR PORE COMPLEX PROTEIN NUP133"/>
    <property type="match status" value="1"/>
</dbReference>
<dbReference type="GO" id="GO:0000972">
    <property type="term" value="P:transcription-dependent tethering of RNA polymerase II gene DNA at nuclear periphery"/>
    <property type="evidence" value="ECO:0007669"/>
    <property type="project" value="TreeGrafter"/>
</dbReference>
<comment type="subcellular location">
    <subcellularLocation>
        <location evidence="1">Nucleus</location>
    </subcellularLocation>
</comment>
<dbReference type="GO" id="GO:0031080">
    <property type="term" value="C:nuclear pore outer ring"/>
    <property type="evidence" value="ECO:0007669"/>
    <property type="project" value="TreeGrafter"/>
</dbReference>
<dbReference type="GO" id="GO:0016973">
    <property type="term" value="P:poly(A)+ mRNA export from nucleus"/>
    <property type="evidence" value="ECO:0007669"/>
    <property type="project" value="TreeGrafter"/>
</dbReference>
<keyword evidence="2" id="KW-0813">Transport</keyword>
<sequence>MAEDAGVVVGVRGDNTRRRGETYLWSVRKEATPNQYVLCVRHCHDGSSERSMEVDDLAWRLLFEKQAVTDKVAGVAVVEREGGRGELAVVVALSNGRVMLWESAALGAEARPVLTSVTGSGNLKAMRVVRSTAYRTECVVGTSDRGVGLAALDARKGTTACSFFSGPREDGRSVEEEEASEQAGGSLLQNVFGSFANRFQSSSGFDTAKGSGSGASSGEPSSCQVLALEFAHPFLVALDGSGGLWCWKLGQEVDEQPKLLNFVSLKSVCVSSLDLASYLKPGTRQGTVDEGSVTVRPLDATQIAKGGHKGVAVLALVQGSDNLQKVVVFVFGLADRGGLHFQRHVLLSDEWLLGSAVTLQLKLKVASDNNSFVIKGSDGHAIAFAGSLETATEVAAIHMNKFVWDASSFTPISGQAQFLFLMHDLTQSTLSRTLLDMCYNIVEALPKQYTQHSSSDPQADASGLLGALDIQLKDKLEQHFQFVSLLHSRGWLDMLDMKTAGKIVRAGEHIAALQCIKSKENLLQEQGSQERQVGGLGTPGIVGAGSGGPGKSSVSLELLQSIIREAGTKVAERSEQSQLDEPKQPWEVFYSKPLSSVLFLDTVVAKVNALVSQPHFEISKDVSASTRDIQVQNAILNVLSRTVTETLNAVESWIRAVDASCIPVLSGAFGYQEGYSWTSCPSLCDCLLALSRLCIHYHSQWKAKAPNMVPRLSIQLHSLITQYLSVRDAFLEATPEEEKLRNPQHFRAYVDSGEEILGALLDASYEEANHMIQDAVAELAEVHSCYGVLYSLCEKTNDMQRLYQYMRMVQPFATYAFRKLIEAKRVRDILELPPEFNESLCVYLQQHSDQHHQELLWLHLARMQAWGDCTSLLESIANRIPTSEEKQRHLALSKLCKLAQNY</sequence>
<organism evidence="5 6">
    <name type="scientific">Chloropicon primus</name>
    <dbReference type="NCBI Taxonomy" id="1764295"/>
    <lineage>
        <taxon>Eukaryota</taxon>
        <taxon>Viridiplantae</taxon>
        <taxon>Chlorophyta</taxon>
        <taxon>Chloropicophyceae</taxon>
        <taxon>Chloropicales</taxon>
        <taxon>Chloropicaceae</taxon>
        <taxon>Chloropicon</taxon>
    </lineage>
</organism>
<dbReference type="STRING" id="1764295.A0A5B8MR61"/>
<evidence type="ECO:0000313" key="6">
    <source>
        <dbReference type="Proteomes" id="UP000316726"/>
    </source>
</evidence>
<dbReference type="GO" id="GO:0006606">
    <property type="term" value="P:protein import into nucleus"/>
    <property type="evidence" value="ECO:0007669"/>
    <property type="project" value="TreeGrafter"/>
</dbReference>
<dbReference type="InterPro" id="IPR037624">
    <property type="entry name" value="Nup133-like"/>
</dbReference>
<accession>A0A5B8MR61</accession>
<reference evidence="5 6" key="1">
    <citation type="submission" date="2018-07" db="EMBL/GenBank/DDBJ databases">
        <title>The complete nuclear genome of the prasinophyte Chloropicon primus (CCMP1205).</title>
        <authorList>
            <person name="Pombert J.-F."/>
            <person name="Otis C."/>
            <person name="Turmel M."/>
            <person name="Lemieux C."/>
        </authorList>
    </citation>
    <scope>NUCLEOTIDE SEQUENCE [LARGE SCALE GENOMIC DNA]</scope>
    <source>
        <strain evidence="5 6">CCMP1205</strain>
    </source>
</reference>
<feature type="region of interest" description="Disordered" evidence="4">
    <location>
        <begin position="527"/>
        <end position="549"/>
    </location>
</feature>
<evidence type="ECO:0000256" key="4">
    <source>
        <dbReference type="SAM" id="MobiDB-lite"/>
    </source>
</evidence>
<keyword evidence="3" id="KW-0539">Nucleus</keyword>
<dbReference type="OrthoDB" id="103454at2759"/>
<evidence type="ECO:0000256" key="2">
    <source>
        <dbReference type="ARBA" id="ARBA00022448"/>
    </source>
</evidence>
<dbReference type="AlphaFoldDB" id="A0A5B8MR61"/>
<dbReference type="Proteomes" id="UP000316726">
    <property type="component" value="Chromosome 7"/>
</dbReference>
<protein>
    <submittedName>
        <fullName evidence="5">Uncharacterized protein</fullName>
    </submittedName>
</protein>
<evidence type="ECO:0000313" key="5">
    <source>
        <dbReference type="EMBL" id="QDZ22115.1"/>
    </source>
</evidence>
<dbReference type="EMBL" id="CP031040">
    <property type="protein sequence ID" value="QDZ22115.1"/>
    <property type="molecule type" value="Genomic_DNA"/>
</dbReference>
<gene>
    <name evidence="5" type="ORF">A3770_07p46330</name>
</gene>
<feature type="compositionally biased region" description="Gly residues" evidence="4">
    <location>
        <begin position="534"/>
        <end position="549"/>
    </location>
</feature>
<name>A0A5B8MR61_9CHLO</name>
<evidence type="ECO:0000256" key="3">
    <source>
        <dbReference type="ARBA" id="ARBA00023242"/>
    </source>
</evidence>
<dbReference type="GO" id="GO:0017056">
    <property type="term" value="F:structural constituent of nuclear pore"/>
    <property type="evidence" value="ECO:0007669"/>
    <property type="project" value="InterPro"/>
</dbReference>
<dbReference type="PANTHER" id="PTHR13405">
    <property type="entry name" value="NUCLEAR PORE COMPLEX PROTEIN NUP133"/>
    <property type="match status" value="1"/>
</dbReference>
<proteinExistence type="predicted"/>